<name>A0A378UIX9_BERDE</name>
<protein>
    <submittedName>
        <fullName evidence="1">Phage associated protein</fullName>
    </submittedName>
</protein>
<evidence type="ECO:0000313" key="2">
    <source>
        <dbReference type="Proteomes" id="UP000254651"/>
    </source>
</evidence>
<dbReference type="AlphaFoldDB" id="A0A378UIX9"/>
<evidence type="ECO:0000313" key="1">
    <source>
        <dbReference type="EMBL" id="STZ77344.1"/>
    </source>
</evidence>
<keyword evidence="2" id="KW-1185">Reference proteome</keyword>
<accession>A0A378UIX9</accession>
<dbReference type="Proteomes" id="UP000254651">
    <property type="component" value="Unassembled WGS sequence"/>
</dbReference>
<dbReference type="EMBL" id="UGQS01000002">
    <property type="protein sequence ID" value="STZ77344.1"/>
    <property type="molecule type" value="Genomic_DNA"/>
</dbReference>
<gene>
    <name evidence="1" type="ORF">NCTC10295_02161</name>
</gene>
<reference evidence="1 2" key="1">
    <citation type="submission" date="2018-06" db="EMBL/GenBank/DDBJ databases">
        <authorList>
            <consortium name="Pathogen Informatics"/>
            <person name="Doyle S."/>
        </authorList>
    </citation>
    <scope>NUCLEOTIDE SEQUENCE [LARGE SCALE GENOMIC DNA]</scope>
    <source>
        <strain evidence="1 2">NCTC10295</strain>
    </source>
</reference>
<dbReference type="RefSeq" id="WP_066075661.1">
    <property type="nucleotide sequence ID" value="NZ_CP181246.1"/>
</dbReference>
<sequence>MIAHVCAATGWTWDYVAEHIDLPRLKHLGNYWKQHPPVHLLVAGYMGYKGGNTADEPIGEDEAVALLGGGHELSESEFEDLLKAKGLI</sequence>
<organism evidence="1 2">
    <name type="scientific">Bergeriella denitrificans</name>
    <name type="common">Neisseria denitrificans</name>
    <dbReference type="NCBI Taxonomy" id="494"/>
    <lineage>
        <taxon>Bacteria</taxon>
        <taxon>Pseudomonadati</taxon>
        <taxon>Pseudomonadota</taxon>
        <taxon>Betaproteobacteria</taxon>
        <taxon>Neisseriales</taxon>
        <taxon>Neisseriaceae</taxon>
        <taxon>Bergeriella</taxon>
    </lineage>
</organism>
<proteinExistence type="predicted"/>